<evidence type="ECO:0000256" key="2">
    <source>
        <dbReference type="ARBA" id="ARBA00023002"/>
    </source>
</evidence>
<dbReference type="PANTHER" id="PTHR43570:SF20">
    <property type="entry name" value="ALDEHYDE DEHYDROGENASE ALDX-RELATED"/>
    <property type="match status" value="1"/>
</dbReference>
<feature type="domain" description="Aldehyde dehydrogenase" evidence="8">
    <location>
        <begin position="38"/>
        <end position="450"/>
    </location>
</feature>
<protein>
    <recommendedName>
        <fullName evidence="4">Aldehyde dehydrogenase</fullName>
    </recommendedName>
</protein>
<dbReference type="EMBL" id="ATDP01000089">
    <property type="protein sequence ID" value="EQB14942.1"/>
    <property type="molecule type" value="Genomic_DNA"/>
</dbReference>
<feature type="active site" evidence="5 6">
    <location>
        <position position="223"/>
    </location>
</feature>
<name>T0HPJ0_9SPHN</name>
<dbReference type="eggNOG" id="COG1012">
    <property type="taxonomic scope" value="Bacteria"/>
</dbReference>
<sequence length="482" mass="52236">MSNPDTHSPGIETGEDEMKNLLRRQKQAYLSDGYPDLALRLDRLDRLASLLATNSEHIADAISQDFGSHSREASLFYDVVALLESIKHTRAHLAHWMDTEVYSPPYPGTAAHVAFQPKGVIGVVSPWNFPVQLAFGPVIGVLGAGNRAILKPSELTPVTSELMRQLVAGSFDELELAVVTGGPDIGAAFTALPFDHLVFTGGTAVARHVARAAADNLTPLTLELGGKSPVIISGSADFELAVGRIMAAKTLNAGQICLAPDYVFVPRGHEGELVDAACAAVARMFPTLKENPDYTSIINERHYHRIMGLLSDAKEKGATIVEINPSDEDFSQQSAHRIPPTLVLNTTAEMRIRHEEIFGPALPVLSYDRIDDVIDLINADARPLALYYFGQDAAEEKHILDATTSGAVTINDCVSHVAVEDLPFGGIGDSGMGNYHGKWGFLSFSHPKAIFRQTDRQEGDALVRPPYGEPVRQFLETTISGR</sequence>
<comment type="caution">
    <text evidence="9">The sequence shown here is derived from an EMBL/GenBank/DDBJ whole genome shotgun (WGS) entry which is preliminary data.</text>
</comment>
<evidence type="ECO:0000313" key="9">
    <source>
        <dbReference type="EMBL" id="EQB14942.1"/>
    </source>
</evidence>
<dbReference type="AlphaFoldDB" id="T0HPJ0"/>
<dbReference type="PATRIC" id="fig|1331060.3.peg.2333"/>
<dbReference type="CDD" id="cd07133">
    <property type="entry name" value="ALDH_CALDH_CalB"/>
    <property type="match status" value="1"/>
</dbReference>
<evidence type="ECO:0000256" key="6">
    <source>
        <dbReference type="PROSITE-ProRule" id="PRU10007"/>
    </source>
</evidence>
<dbReference type="InterPro" id="IPR015590">
    <property type="entry name" value="Aldehyde_DH_dom"/>
</dbReference>
<dbReference type="GO" id="GO:0004029">
    <property type="term" value="F:aldehyde dehydrogenase (NAD+) activity"/>
    <property type="evidence" value="ECO:0007669"/>
    <property type="project" value="TreeGrafter"/>
</dbReference>
<evidence type="ECO:0000256" key="7">
    <source>
        <dbReference type="RuleBase" id="RU003345"/>
    </source>
</evidence>
<gene>
    <name evidence="9" type="ORF">RLDS_12285</name>
</gene>
<dbReference type="Proteomes" id="UP000015531">
    <property type="component" value="Unassembled WGS sequence"/>
</dbReference>
<dbReference type="OrthoDB" id="9812625at2"/>
<evidence type="ECO:0000256" key="4">
    <source>
        <dbReference type="PIRNR" id="PIRNR036492"/>
    </source>
</evidence>
<dbReference type="InterPro" id="IPR012394">
    <property type="entry name" value="Aldehyde_DH_NAD(P)"/>
</dbReference>
<accession>T0HPJ0</accession>
<evidence type="ECO:0000256" key="5">
    <source>
        <dbReference type="PIRSR" id="PIRSR036492-1"/>
    </source>
</evidence>
<dbReference type="PROSITE" id="PS00687">
    <property type="entry name" value="ALDEHYDE_DEHYDR_GLU"/>
    <property type="match status" value="1"/>
</dbReference>
<evidence type="ECO:0000256" key="1">
    <source>
        <dbReference type="ARBA" id="ARBA00009986"/>
    </source>
</evidence>
<keyword evidence="10" id="KW-1185">Reference proteome</keyword>
<dbReference type="PANTHER" id="PTHR43570">
    <property type="entry name" value="ALDEHYDE DEHYDROGENASE"/>
    <property type="match status" value="1"/>
</dbReference>
<dbReference type="Gene3D" id="3.40.605.10">
    <property type="entry name" value="Aldehyde Dehydrogenase, Chain A, domain 1"/>
    <property type="match status" value="1"/>
</dbReference>
<organism evidence="9 10">
    <name type="scientific">Sphingobium lactosutens DS20</name>
    <dbReference type="NCBI Taxonomy" id="1331060"/>
    <lineage>
        <taxon>Bacteria</taxon>
        <taxon>Pseudomonadati</taxon>
        <taxon>Pseudomonadota</taxon>
        <taxon>Alphaproteobacteria</taxon>
        <taxon>Sphingomonadales</taxon>
        <taxon>Sphingomonadaceae</taxon>
        <taxon>Sphingobium</taxon>
    </lineage>
</organism>
<dbReference type="GO" id="GO:0006081">
    <property type="term" value="P:aldehyde metabolic process"/>
    <property type="evidence" value="ECO:0007669"/>
    <property type="project" value="InterPro"/>
</dbReference>
<reference evidence="9 10" key="1">
    <citation type="journal article" date="2013" name="Genome Announc.">
        <title>Draft Genome Sequence of Sphingobium lactosutens Strain DS20T, Isolated from a Hexachlorocyclohexane Dumpsite.</title>
        <authorList>
            <person name="Kumar R."/>
            <person name="Dwivedi V."/>
            <person name="Negi V."/>
            <person name="Khurana J.P."/>
            <person name="Lal R."/>
        </authorList>
    </citation>
    <scope>NUCLEOTIDE SEQUENCE [LARGE SCALE GENOMIC DNA]</scope>
    <source>
        <strain evidence="9 10">DS20</strain>
    </source>
</reference>
<dbReference type="RefSeq" id="WP_021226138.1">
    <property type="nucleotide sequence ID" value="NZ_ATDP01000089.1"/>
</dbReference>
<evidence type="ECO:0000259" key="8">
    <source>
        <dbReference type="Pfam" id="PF00171"/>
    </source>
</evidence>
<keyword evidence="3" id="KW-0520">NAD</keyword>
<keyword evidence="2 4" id="KW-0560">Oxidoreductase</keyword>
<dbReference type="GO" id="GO:0005737">
    <property type="term" value="C:cytoplasm"/>
    <property type="evidence" value="ECO:0007669"/>
    <property type="project" value="TreeGrafter"/>
</dbReference>
<dbReference type="Pfam" id="PF00171">
    <property type="entry name" value="Aldedh"/>
    <property type="match status" value="1"/>
</dbReference>
<dbReference type="SUPFAM" id="SSF53720">
    <property type="entry name" value="ALDH-like"/>
    <property type="match status" value="1"/>
</dbReference>
<feature type="active site" evidence="5">
    <location>
        <position position="257"/>
    </location>
</feature>
<comment type="similarity">
    <text evidence="1 4 7">Belongs to the aldehyde dehydrogenase family.</text>
</comment>
<evidence type="ECO:0000256" key="3">
    <source>
        <dbReference type="ARBA" id="ARBA00023027"/>
    </source>
</evidence>
<dbReference type="InterPro" id="IPR016163">
    <property type="entry name" value="Ald_DH_C"/>
</dbReference>
<dbReference type="InterPro" id="IPR029510">
    <property type="entry name" value="Ald_DH_CS_GLU"/>
</dbReference>
<dbReference type="PIRSF" id="PIRSF036492">
    <property type="entry name" value="ALDH"/>
    <property type="match status" value="1"/>
</dbReference>
<dbReference type="InterPro" id="IPR016162">
    <property type="entry name" value="Ald_DH_N"/>
</dbReference>
<dbReference type="Gene3D" id="3.40.309.10">
    <property type="entry name" value="Aldehyde Dehydrogenase, Chain A, domain 2"/>
    <property type="match status" value="1"/>
</dbReference>
<evidence type="ECO:0000313" key="10">
    <source>
        <dbReference type="Proteomes" id="UP000015531"/>
    </source>
</evidence>
<dbReference type="InterPro" id="IPR016161">
    <property type="entry name" value="Ald_DH/histidinol_DH"/>
</dbReference>
<proteinExistence type="inferred from homology"/>